<protein>
    <submittedName>
        <fullName evidence="2">Nuclear transport factor 2 family protein</fullName>
    </submittedName>
</protein>
<dbReference type="OrthoDB" id="1256785at2"/>
<dbReference type="InterPro" id="IPR037401">
    <property type="entry name" value="SnoaL-like"/>
</dbReference>
<gene>
    <name evidence="2" type="ORF">EPA93_13510</name>
</gene>
<feature type="domain" description="SnoaL-like" evidence="1">
    <location>
        <begin position="27"/>
        <end position="115"/>
    </location>
</feature>
<evidence type="ECO:0000313" key="2">
    <source>
        <dbReference type="EMBL" id="QBD76965.1"/>
    </source>
</evidence>
<organism evidence="2 3">
    <name type="scientific">Ktedonosporobacter rubrisoli</name>
    <dbReference type="NCBI Taxonomy" id="2509675"/>
    <lineage>
        <taxon>Bacteria</taxon>
        <taxon>Bacillati</taxon>
        <taxon>Chloroflexota</taxon>
        <taxon>Ktedonobacteria</taxon>
        <taxon>Ktedonobacterales</taxon>
        <taxon>Ktedonosporobacteraceae</taxon>
        <taxon>Ktedonosporobacter</taxon>
    </lineage>
</organism>
<dbReference type="Gene3D" id="3.10.450.50">
    <property type="match status" value="1"/>
</dbReference>
<proteinExistence type="predicted"/>
<sequence length="137" mass="15646">MKHISRHPGIQLLEEAFQEFLATGKFTVERYFSPEYEQWSDGARLDYAAFVQHLQALAERKRQGYSFDSFTIHETVVEGDRFVSRHSLSGKDAQGNPFTVFVLALFEVRNGLLARCWELSHMQGGSAADRAFASIRE</sequence>
<evidence type="ECO:0000313" key="3">
    <source>
        <dbReference type="Proteomes" id="UP000290365"/>
    </source>
</evidence>
<dbReference type="EMBL" id="CP035758">
    <property type="protein sequence ID" value="QBD76965.1"/>
    <property type="molecule type" value="Genomic_DNA"/>
</dbReference>
<keyword evidence="3" id="KW-1185">Reference proteome</keyword>
<dbReference type="InterPro" id="IPR032710">
    <property type="entry name" value="NTF2-like_dom_sf"/>
</dbReference>
<name>A0A4P6JNZ5_KTERU</name>
<dbReference type="Pfam" id="PF12680">
    <property type="entry name" value="SnoaL_2"/>
    <property type="match status" value="1"/>
</dbReference>
<dbReference type="KEGG" id="kbs:EPA93_13510"/>
<accession>A0A4P6JNZ5</accession>
<dbReference type="AlphaFoldDB" id="A0A4P6JNZ5"/>
<dbReference type="SUPFAM" id="SSF54427">
    <property type="entry name" value="NTF2-like"/>
    <property type="match status" value="1"/>
</dbReference>
<dbReference type="RefSeq" id="WP_129888029.1">
    <property type="nucleotide sequence ID" value="NZ_CP035758.1"/>
</dbReference>
<dbReference type="Proteomes" id="UP000290365">
    <property type="component" value="Chromosome"/>
</dbReference>
<reference evidence="2 3" key="1">
    <citation type="submission" date="2019-01" db="EMBL/GenBank/DDBJ databases">
        <title>Ktedonosporobacter rubrisoli SCAWS-G2.</title>
        <authorList>
            <person name="Huang Y."/>
            <person name="Yan B."/>
        </authorList>
    </citation>
    <scope>NUCLEOTIDE SEQUENCE [LARGE SCALE GENOMIC DNA]</scope>
    <source>
        <strain evidence="2 3">SCAWS-G2</strain>
    </source>
</reference>
<evidence type="ECO:0000259" key="1">
    <source>
        <dbReference type="Pfam" id="PF12680"/>
    </source>
</evidence>